<accession>A0A2R4WI08</accession>
<dbReference type="NCBIfam" id="TIGR00525">
    <property type="entry name" value="folB"/>
    <property type="match status" value="1"/>
</dbReference>
<protein>
    <recommendedName>
        <fullName evidence="6">7,8-dihydroneopterin aldolase</fullName>
        <ecNumber evidence="6">4.1.2.25</ecNumber>
    </recommendedName>
</protein>
<comment type="similarity">
    <text evidence="3 6">Belongs to the DHNA family.</text>
</comment>
<dbReference type="SUPFAM" id="SSF55620">
    <property type="entry name" value="Tetrahydrobiopterin biosynthesis enzymes-like"/>
    <property type="match status" value="1"/>
</dbReference>
<evidence type="ECO:0000256" key="1">
    <source>
        <dbReference type="ARBA" id="ARBA00001353"/>
    </source>
</evidence>
<keyword evidence="5 6" id="KW-0456">Lyase</keyword>
<organism evidence="9 10">
    <name type="scientific">Methylobacterium currus</name>
    <dbReference type="NCBI Taxonomy" id="2051553"/>
    <lineage>
        <taxon>Bacteria</taxon>
        <taxon>Pseudomonadati</taxon>
        <taxon>Pseudomonadota</taxon>
        <taxon>Alphaproteobacteria</taxon>
        <taxon>Hyphomicrobiales</taxon>
        <taxon>Methylobacteriaceae</taxon>
        <taxon>Methylobacterium</taxon>
    </lineage>
</organism>
<dbReference type="NCBIfam" id="TIGR00526">
    <property type="entry name" value="folB_dom"/>
    <property type="match status" value="1"/>
</dbReference>
<dbReference type="InterPro" id="IPR006156">
    <property type="entry name" value="Dihydroneopterin_aldolase"/>
</dbReference>
<comment type="catalytic activity">
    <reaction evidence="1 6">
        <text>7,8-dihydroneopterin = 6-hydroxymethyl-7,8-dihydropterin + glycolaldehyde</text>
        <dbReference type="Rhea" id="RHEA:10540"/>
        <dbReference type="ChEBI" id="CHEBI:17001"/>
        <dbReference type="ChEBI" id="CHEBI:17071"/>
        <dbReference type="ChEBI" id="CHEBI:44841"/>
        <dbReference type="EC" id="4.1.2.25"/>
    </reaction>
</comment>
<dbReference type="GO" id="GO:0004150">
    <property type="term" value="F:dihydroneopterin aldolase activity"/>
    <property type="evidence" value="ECO:0007669"/>
    <property type="project" value="UniProtKB-UniRule"/>
</dbReference>
<dbReference type="KEGG" id="mee:DA075_09855"/>
<dbReference type="PANTHER" id="PTHR42844:SF1">
    <property type="entry name" value="DIHYDRONEOPTERIN ALDOLASE 1-RELATED"/>
    <property type="match status" value="1"/>
</dbReference>
<evidence type="ECO:0000313" key="9">
    <source>
        <dbReference type="EMBL" id="AWB21178.1"/>
    </source>
</evidence>
<sequence>MSRPARWSTRSRGPPPAPEPDRVDRILIHRLAVFARHGVLPEEEVLGQRFYLSLEARLDLREAGRRDDIAATVSYADLASLAHRIATERRFRLIEALAETIAQEALAAFPALAGLTVRIDKPGAPVPLVLDGVAVEITRTRGD</sequence>
<dbReference type="UniPathway" id="UPA00077">
    <property type="reaction ID" value="UER00154"/>
</dbReference>
<comment type="pathway">
    <text evidence="2 6">Cofactor biosynthesis; tetrahydrofolate biosynthesis; 2-amino-4-hydroxy-6-hydroxymethyl-7,8-dihydropteridine diphosphate from 7,8-dihydroneopterin triphosphate: step 3/4.</text>
</comment>
<proteinExistence type="inferred from homology"/>
<dbReference type="PANTHER" id="PTHR42844">
    <property type="entry name" value="DIHYDRONEOPTERIN ALDOLASE 1-RELATED"/>
    <property type="match status" value="1"/>
</dbReference>
<name>A0A2R4WI08_9HYPH</name>
<dbReference type="GO" id="GO:0005737">
    <property type="term" value="C:cytoplasm"/>
    <property type="evidence" value="ECO:0007669"/>
    <property type="project" value="TreeGrafter"/>
</dbReference>
<dbReference type="GO" id="GO:0046654">
    <property type="term" value="P:tetrahydrofolate biosynthetic process"/>
    <property type="evidence" value="ECO:0007669"/>
    <property type="project" value="UniProtKB-UniRule"/>
</dbReference>
<dbReference type="Gene3D" id="3.30.1130.10">
    <property type="match status" value="1"/>
</dbReference>
<keyword evidence="10" id="KW-1185">Reference proteome</keyword>
<gene>
    <name evidence="9" type="primary">folB</name>
    <name evidence="9" type="ORF">DA075_09855</name>
</gene>
<evidence type="ECO:0000256" key="2">
    <source>
        <dbReference type="ARBA" id="ARBA00005013"/>
    </source>
</evidence>
<dbReference type="EC" id="4.1.2.25" evidence="6"/>
<dbReference type="InterPro" id="IPR006157">
    <property type="entry name" value="FolB_dom"/>
</dbReference>
<dbReference type="CDD" id="cd00534">
    <property type="entry name" value="DHNA_DHNTPE"/>
    <property type="match status" value="1"/>
</dbReference>
<dbReference type="EMBL" id="CP028843">
    <property type="protein sequence ID" value="AWB21178.1"/>
    <property type="molecule type" value="Genomic_DNA"/>
</dbReference>
<feature type="domain" description="Dihydroneopterin aldolase/epimerase" evidence="8">
    <location>
        <begin position="26"/>
        <end position="139"/>
    </location>
</feature>
<evidence type="ECO:0000256" key="5">
    <source>
        <dbReference type="ARBA" id="ARBA00023239"/>
    </source>
</evidence>
<evidence type="ECO:0000313" key="10">
    <source>
        <dbReference type="Proteomes" id="UP000244755"/>
    </source>
</evidence>
<evidence type="ECO:0000256" key="4">
    <source>
        <dbReference type="ARBA" id="ARBA00022909"/>
    </source>
</evidence>
<evidence type="ECO:0000256" key="6">
    <source>
        <dbReference type="RuleBase" id="RU362079"/>
    </source>
</evidence>
<keyword evidence="4 6" id="KW-0289">Folate biosynthesis</keyword>
<dbReference type="Proteomes" id="UP000244755">
    <property type="component" value="Chromosome 1"/>
</dbReference>
<dbReference type="GO" id="GO:0046656">
    <property type="term" value="P:folic acid biosynthetic process"/>
    <property type="evidence" value="ECO:0007669"/>
    <property type="project" value="UniProtKB-UniRule"/>
</dbReference>
<evidence type="ECO:0000256" key="7">
    <source>
        <dbReference type="SAM" id="MobiDB-lite"/>
    </source>
</evidence>
<evidence type="ECO:0000256" key="3">
    <source>
        <dbReference type="ARBA" id="ARBA00005708"/>
    </source>
</evidence>
<evidence type="ECO:0000259" key="8">
    <source>
        <dbReference type="SMART" id="SM00905"/>
    </source>
</evidence>
<dbReference type="AlphaFoldDB" id="A0A2R4WI08"/>
<feature type="region of interest" description="Disordered" evidence="7">
    <location>
        <begin position="1"/>
        <end position="21"/>
    </location>
</feature>
<dbReference type="SMART" id="SM00905">
    <property type="entry name" value="FolB"/>
    <property type="match status" value="1"/>
</dbReference>
<comment type="function">
    <text evidence="6">Catalyzes the conversion of 7,8-dihydroneopterin to 6-hydroxymethyl-7,8-dihydropterin.</text>
</comment>
<dbReference type="InterPro" id="IPR043133">
    <property type="entry name" value="GTP-CH-I_C/QueF"/>
</dbReference>
<dbReference type="OrthoDB" id="9808041at2"/>
<reference evidence="9 10" key="1">
    <citation type="submission" date="2018-04" db="EMBL/GenBank/DDBJ databases">
        <title>Methylobacterium sp. PR1016A genome.</title>
        <authorList>
            <person name="Park W."/>
        </authorList>
    </citation>
    <scope>NUCLEOTIDE SEQUENCE [LARGE SCALE GENOMIC DNA]</scope>
    <source>
        <strain evidence="9 10">PR1016A</strain>
    </source>
</reference>
<dbReference type="Pfam" id="PF02152">
    <property type="entry name" value="FolB"/>
    <property type="match status" value="1"/>
</dbReference>